<reference evidence="5 6" key="1">
    <citation type="submission" date="2019-02" db="EMBL/GenBank/DDBJ databases">
        <title>Prokaryotic population dynamics and viral predation in marine succession experiment using metagenomics: the confinement effect.</title>
        <authorList>
            <person name="Haro-Moreno J.M."/>
            <person name="Rodriguez-Valera F."/>
            <person name="Lopez-Perez M."/>
        </authorList>
    </citation>
    <scope>NUCLEOTIDE SEQUENCE [LARGE SCALE GENOMIC DNA]</scope>
    <source>
        <strain evidence="5">MED-G170</strain>
    </source>
</reference>
<dbReference type="PANTHER" id="PTHR37010">
    <property type="entry name" value="SULFURTRANSFERASE TUSE"/>
    <property type="match status" value="1"/>
</dbReference>
<dbReference type="PIRSF" id="PIRSF006223">
    <property type="entry name" value="DsrC_TusE"/>
    <property type="match status" value="1"/>
</dbReference>
<dbReference type="GO" id="GO:0005737">
    <property type="term" value="C:cytoplasm"/>
    <property type="evidence" value="ECO:0007669"/>
    <property type="project" value="UniProtKB-SubCell"/>
</dbReference>
<evidence type="ECO:0000256" key="3">
    <source>
        <dbReference type="PIRNR" id="PIRNR006223"/>
    </source>
</evidence>
<dbReference type="InterPro" id="IPR042072">
    <property type="entry name" value="DsrC-like_C"/>
</dbReference>
<evidence type="ECO:0000256" key="1">
    <source>
        <dbReference type="ARBA" id="ARBA00004496"/>
    </source>
</evidence>
<feature type="active site" description="Cysteine persulfide intermediate" evidence="4">
    <location>
        <position position="99"/>
    </location>
</feature>
<dbReference type="InterPro" id="IPR007453">
    <property type="entry name" value="DsrC/TusE"/>
</dbReference>
<name>A0A520MGJ9_9GAMM</name>
<comment type="subcellular location">
    <subcellularLocation>
        <location evidence="1">Cytoplasm</location>
    </subcellularLocation>
</comment>
<dbReference type="PANTHER" id="PTHR37010:SF1">
    <property type="entry name" value="SULFURTRANSFERASE TUSE"/>
    <property type="match status" value="1"/>
</dbReference>
<dbReference type="GO" id="GO:0097163">
    <property type="term" value="F:sulfur carrier activity"/>
    <property type="evidence" value="ECO:0007669"/>
    <property type="project" value="TreeGrafter"/>
</dbReference>
<dbReference type="Proteomes" id="UP000315889">
    <property type="component" value="Unassembled WGS sequence"/>
</dbReference>
<sequence length="100" mass="10792">MTKGKHNLSALPAWSTELAADIAVSKSIELGPEHIEILHISRAFYDEYGFSPSMRPLCKSIAAVLGSEKGRSLYLNQLFPGSPAKQVALLAGLPKPKNCL</sequence>
<comment type="similarity">
    <text evidence="3">Belongs to the dsrC/tusE family.</text>
</comment>
<comment type="function">
    <text evidence="3">Part of a sulfur-relay system.</text>
</comment>
<evidence type="ECO:0000256" key="2">
    <source>
        <dbReference type="ARBA" id="ARBA00022490"/>
    </source>
</evidence>
<proteinExistence type="inferred from homology"/>
<dbReference type="Pfam" id="PF04358">
    <property type="entry name" value="DsrC"/>
    <property type="match status" value="1"/>
</dbReference>
<dbReference type="EMBL" id="SHBP01000005">
    <property type="protein sequence ID" value="RZO20301.1"/>
    <property type="molecule type" value="Genomic_DNA"/>
</dbReference>
<accession>A0A520MGJ9</accession>
<dbReference type="GO" id="GO:0002143">
    <property type="term" value="P:tRNA wobble position uridine thiolation"/>
    <property type="evidence" value="ECO:0007669"/>
    <property type="project" value="TreeGrafter"/>
</dbReference>
<dbReference type="InterPro" id="IPR025526">
    <property type="entry name" value="DsrC-like_dom_sf"/>
</dbReference>
<dbReference type="NCBIfam" id="TIGR03342">
    <property type="entry name" value="dsrC_tusE_dsvC"/>
    <property type="match status" value="1"/>
</dbReference>
<keyword evidence="2" id="KW-0963">Cytoplasm</keyword>
<evidence type="ECO:0000256" key="4">
    <source>
        <dbReference type="PIRSR" id="PIRSR006223-50"/>
    </source>
</evidence>
<protein>
    <recommendedName>
        <fullName evidence="3">Sulfurtransferase</fullName>
        <ecNumber evidence="3">2.8.1.-</ecNumber>
    </recommendedName>
</protein>
<dbReference type="SUPFAM" id="SSF69721">
    <property type="entry name" value="DsrC, the gamma subunit of dissimilatory sulfite reductase"/>
    <property type="match status" value="1"/>
</dbReference>
<dbReference type="AlphaFoldDB" id="A0A520MGJ9"/>
<dbReference type="GO" id="GO:0016740">
    <property type="term" value="F:transferase activity"/>
    <property type="evidence" value="ECO:0007669"/>
    <property type="project" value="UniProtKB-KW"/>
</dbReference>
<keyword evidence="3" id="KW-0808">Transferase</keyword>
<evidence type="ECO:0000313" key="6">
    <source>
        <dbReference type="Proteomes" id="UP000315889"/>
    </source>
</evidence>
<comment type="caution">
    <text evidence="5">The sequence shown here is derived from an EMBL/GenBank/DDBJ whole genome shotgun (WGS) entry which is preliminary data.</text>
</comment>
<dbReference type="EC" id="2.8.1.-" evidence="3"/>
<organism evidence="5 6">
    <name type="scientific">SAR92 clade bacterium</name>
    <dbReference type="NCBI Taxonomy" id="2315479"/>
    <lineage>
        <taxon>Bacteria</taxon>
        <taxon>Pseudomonadati</taxon>
        <taxon>Pseudomonadota</taxon>
        <taxon>Gammaproteobacteria</taxon>
        <taxon>Cellvibrionales</taxon>
        <taxon>Porticoccaceae</taxon>
        <taxon>SAR92 clade</taxon>
    </lineage>
</organism>
<gene>
    <name evidence="5" type="primary">tusE</name>
    <name evidence="5" type="ORF">EVB03_05130</name>
</gene>
<dbReference type="Gene3D" id="1.10.10.370">
    <property type="entry name" value="DsrC-like protein, C-terminal domain"/>
    <property type="match status" value="1"/>
</dbReference>
<evidence type="ECO:0000313" key="5">
    <source>
        <dbReference type="EMBL" id="RZO20301.1"/>
    </source>
</evidence>